<evidence type="ECO:0000313" key="2">
    <source>
        <dbReference type="Proteomes" id="UP000557717"/>
    </source>
</evidence>
<accession>A0A840VMX1</accession>
<sequence>MARRRELKSIASGLAWHCLSRNNDVNGYWGVGVICLLAQKQGCGEITVPIFPRTFLSESEAEFRDQLTRRLADWDYPLKEFVVACSIRFSFEPHSVFAPRGQRYRVTCSAILTDDLGKQREASAHTLCFPHNPAFELQSTRANKSQHPTA</sequence>
<reference evidence="1 2" key="1">
    <citation type="submission" date="2020-08" db="EMBL/GenBank/DDBJ databases">
        <title>Genomic Encyclopedia of Type Strains, Phase IV (KMG-IV): sequencing the most valuable type-strain genomes for metagenomic binning, comparative biology and taxonomic classification.</title>
        <authorList>
            <person name="Goeker M."/>
        </authorList>
    </citation>
    <scope>NUCLEOTIDE SEQUENCE [LARGE SCALE GENOMIC DNA]</scope>
    <source>
        <strain evidence="1 2">YC6886</strain>
    </source>
</reference>
<protein>
    <submittedName>
        <fullName evidence="1">Uncharacterized protein</fullName>
    </submittedName>
</protein>
<evidence type="ECO:0000313" key="1">
    <source>
        <dbReference type="EMBL" id="MBB5353961.1"/>
    </source>
</evidence>
<proteinExistence type="predicted"/>
<keyword evidence="2" id="KW-1185">Reference proteome</keyword>
<comment type="caution">
    <text evidence="1">The sequence shown here is derived from an EMBL/GenBank/DDBJ whole genome shotgun (WGS) entry which is preliminary data.</text>
</comment>
<gene>
    <name evidence="1" type="ORF">HNR46_004232</name>
</gene>
<dbReference type="AlphaFoldDB" id="A0A840VMX1"/>
<dbReference type="EMBL" id="JACHFD010000053">
    <property type="protein sequence ID" value="MBB5353961.1"/>
    <property type="molecule type" value="Genomic_DNA"/>
</dbReference>
<organism evidence="1 2">
    <name type="scientific">Haloferula luteola</name>
    <dbReference type="NCBI Taxonomy" id="595692"/>
    <lineage>
        <taxon>Bacteria</taxon>
        <taxon>Pseudomonadati</taxon>
        <taxon>Verrucomicrobiota</taxon>
        <taxon>Verrucomicrobiia</taxon>
        <taxon>Verrucomicrobiales</taxon>
        <taxon>Verrucomicrobiaceae</taxon>
        <taxon>Haloferula</taxon>
    </lineage>
</organism>
<dbReference type="Proteomes" id="UP000557717">
    <property type="component" value="Unassembled WGS sequence"/>
</dbReference>
<name>A0A840VMX1_9BACT</name>